<dbReference type="OrthoDB" id="129404at2759"/>
<dbReference type="InterPro" id="IPR024393">
    <property type="entry name" value="MscS_porin"/>
</dbReference>
<sequence length="353" mass="39114">MLVIGVRAATLSCPSVRLLPCVIGSSFSLTLSSADSNVFVDLTSSPGLSPRSAARSAPATLSTIKLADPSLDLAGVRASLSALQQSIDQVEALRELPSDHEGLRREFLATQRRAEDLDRQLADAANAASPYVLFCQRKYDLVRYQLESTQTKLAECLDALQERFDNSHELEACRLRYRDLKIRYDEAVSEFQDRISTLEAQLAAASSFSVVVPPDMARRIADLESHLARSQSDLQIARDRQSALASEIRESASSYKAAQAEVTRLKAAIKRKNYRLRTLNENYERRLRVADTTIATHTAELGRLQDRVSTLDRDLQKASQRVQAVTSRRDQAIAAHTATQDRVSAARDTIARL</sequence>
<evidence type="ECO:0000313" key="3">
    <source>
        <dbReference type="EMBL" id="ETL80103.1"/>
    </source>
</evidence>
<organism evidence="3">
    <name type="scientific">Phytophthora nicotianae</name>
    <name type="common">Potato buckeye rot agent</name>
    <name type="synonym">Phytophthora parasitica</name>
    <dbReference type="NCBI Taxonomy" id="4792"/>
    <lineage>
        <taxon>Eukaryota</taxon>
        <taxon>Sar</taxon>
        <taxon>Stramenopiles</taxon>
        <taxon>Oomycota</taxon>
        <taxon>Peronosporomycetes</taxon>
        <taxon>Peronosporales</taxon>
        <taxon>Peronosporaceae</taxon>
        <taxon>Phytophthora</taxon>
    </lineage>
</organism>
<evidence type="ECO:0000256" key="1">
    <source>
        <dbReference type="SAM" id="Coils"/>
    </source>
</evidence>
<dbReference type="Gene3D" id="1.10.287.1490">
    <property type="match status" value="1"/>
</dbReference>
<dbReference type="Proteomes" id="UP000054423">
    <property type="component" value="Unassembled WGS sequence"/>
</dbReference>
<name>W2K4Q2_PHYNI</name>
<reference evidence="3" key="1">
    <citation type="submission" date="2013-11" db="EMBL/GenBank/DDBJ databases">
        <title>The Genome Sequence of Phytophthora parasitica CHvinca01.</title>
        <authorList>
            <consortium name="The Broad Institute Genomics Platform"/>
            <person name="Russ C."/>
            <person name="Tyler B."/>
            <person name="Panabieres F."/>
            <person name="Shan W."/>
            <person name="Tripathy S."/>
            <person name="Grunwald N."/>
            <person name="Machado M."/>
            <person name="Johnson C.S."/>
            <person name="Arredondo F."/>
            <person name="Hong C."/>
            <person name="Coffey M."/>
            <person name="Young S.K."/>
            <person name="Zeng Q."/>
            <person name="Gargeya S."/>
            <person name="Fitzgerald M."/>
            <person name="Abouelleil A."/>
            <person name="Alvarado L."/>
            <person name="Chapman S.B."/>
            <person name="Gainer-Dewar J."/>
            <person name="Goldberg J."/>
            <person name="Griggs A."/>
            <person name="Gujja S."/>
            <person name="Hansen M."/>
            <person name="Howarth C."/>
            <person name="Imamovic A."/>
            <person name="Ireland A."/>
            <person name="Larimer J."/>
            <person name="McCowan C."/>
            <person name="Murphy C."/>
            <person name="Pearson M."/>
            <person name="Poon T.W."/>
            <person name="Priest M."/>
            <person name="Roberts A."/>
            <person name="Saif S."/>
            <person name="Shea T."/>
            <person name="Sykes S."/>
            <person name="Wortman J."/>
            <person name="Nusbaum C."/>
            <person name="Birren B."/>
        </authorList>
    </citation>
    <scope>NUCLEOTIDE SEQUENCE [LARGE SCALE GENOMIC DNA]</scope>
    <source>
        <strain evidence="3">CHvinca01</strain>
    </source>
</reference>
<dbReference type="AlphaFoldDB" id="W2K4Q2"/>
<protein>
    <recommendedName>
        <fullName evidence="2">Mechanosensitive ion channel MscS porin domain-containing protein</fullName>
    </recommendedName>
</protein>
<gene>
    <name evidence="3" type="ORF">L917_19373</name>
</gene>
<feature type="coiled-coil region" evidence="1">
    <location>
        <begin position="220"/>
        <end position="321"/>
    </location>
</feature>
<dbReference type="Pfam" id="PF12795">
    <property type="entry name" value="MscS_porin"/>
    <property type="match status" value="1"/>
</dbReference>
<dbReference type="EMBL" id="KI682855">
    <property type="protein sequence ID" value="ETL80103.1"/>
    <property type="molecule type" value="Genomic_DNA"/>
</dbReference>
<accession>W2K4Q2</accession>
<evidence type="ECO:0000259" key="2">
    <source>
        <dbReference type="Pfam" id="PF12795"/>
    </source>
</evidence>
<feature type="domain" description="Mechanosensitive ion channel MscS porin" evidence="2">
    <location>
        <begin position="183"/>
        <end position="350"/>
    </location>
</feature>
<proteinExistence type="predicted"/>
<keyword evidence="1" id="KW-0175">Coiled coil</keyword>
<dbReference type="VEuPathDB" id="FungiDB:PPTG_01045"/>